<evidence type="ECO:0000313" key="3">
    <source>
        <dbReference type="EMBL" id="MXP13292.1"/>
    </source>
</evidence>
<evidence type="ECO:0000256" key="1">
    <source>
        <dbReference type="SAM" id="MobiDB-lite"/>
    </source>
</evidence>
<feature type="region of interest" description="Disordered" evidence="1">
    <location>
        <begin position="1"/>
        <end position="25"/>
    </location>
</feature>
<dbReference type="EMBL" id="WTYU01000001">
    <property type="protein sequence ID" value="MXP13292.1"/>
    <property type="molecule type" value="Genomic_DNA"/>
</dbReference>
<keyword evidence="2" id="KW-1133">Transmembrane helix</keyword>
<reference evidence="3 4" key="1">
    <citation type="submission" date="2019-12" db="EMBL/GenBank/DDBJ databases">
        <title>Genomic-based taxomic classification of the family Erythrobacteraceae.</title>
        <authorList>
            <person name="Xu L."/>
        </authorList>
    </citation>
    <scope>NUCLEOTIDE SEQUENCE [LARGE SCALE GENOMIC DNA]</scope>
    <source>
        <strain evidence="3 4">KCTC 52259</strain>
    </source>
</reference>
<dbReference type="InterPro" id="IPR025324">
    <property type="entry name" value="DUF4230"/>
</dbReference>
<keyword evidence="4" id="KW-1185">Reference proteome</keyword>
<name>A0A6L7GB41_9SPHN</name>
<proteinExistence type="predicted"/>
<protein>
    <submittedName>
        <fullName evidence="3">DUF4230 domain-containing protein</fullName>
    </submittedName>
</protein>
<sequence length="238" mass="25743">MPASSAGPIASGTTTVAPEHVSTRNDVTSQQDRSLAWVQALPWLLFIIVLALAAWLGWRAFGANDLGDPLATSLVAFEKQNSLTVFSAQLAPVVASNDSRFFGTIQSRQVAVIPARVDYTLDLSQVGAERLAWDAEKHTLDVQLPAIKVGKPNLDEARAQYLREGIWITREAQDNLTRKNTQLAEQQAVKQAANPVLMNLARGAAKDAIRQNLAIPLSVAGYGDVTVNVRFDGEKASK</sequence>
<dbReference type="OrthoDB" id="7558887at2"/>
<keyword evidence="2" id="KW-0472">Membrane</keyword>
<dbReference type="AlphaFoldDB" id="A0A6L7GB41"/>
<comment type="caution">
    <text evidence="3">The sequence shown here is derived from an EMBL/GenBank/DDBJ whole genome shotgun (WGS) entry which is preliminary data.</text>
</comment>
<organism evidence="3 4">
    <name type="scientific">Allopontixanthobacter confluentis</name>
    <dbReference type="NCBI Taxonomy" id="1849021"/>
    <lineage>
        <taxon>Bacteria</taxon>
        <taxon>Pseudomonadati</taxon>
        <taxon>Pseudomonadota</taxon>
        <taxon>Alphaproteobacteria</taxon>
        <taxon>Sphingomonadales</taxon>
        <taxon>Erythrobacteraceae</taxon>
        <taxon>Allopontixanthobacter</taxon>
    </lineage>
</organism>
<evidence type="ECO:0000256" key="2">
    <source>
        <dbReference type="SAM" id="Phobius"/>
    </source>
</evidence>
<dbReference type="Pfam" id="PF14014">
    <property type="entry name" value="DUF4230"/>
    <property type="match status" value="1"/>
</dbReference>
<gene>
    <name evidence="3" type="ORF">GRI44_00775</name>
</gene>
<keyword evidence="2" id="KW-0812">Transmembrane</keyword>
<accession>A0A6L7GB41</accession>
<dbReference type="Proteomes" id="UP000473531">
    <property type="component" value="Unassembled WGS sequence"/>
</dbReference>
<evidence type="ECO:0000313" key="4">
    <source>
        <dbReference type="Proteomes" id="UP000473531"/>
    </source>
</evidence>
<feature type="transmembrane region" description="Helical" evidence="2">
    <location>
        <begin position="40"/>
        <end position="58"/>
    </location>
</feature>